<dbReference type="AlphaFoldDB" id="A0A4Z0WK21"/>
<name>A0A4Z0WK21_9GAMM</name>
<sequence length="104" mass="11837">MPDIFDTFWFNLLQHFVVALAIPVLVGHFCASRSSWERLSIIVICFVVLWVLWTAMLTMQVHADLALLLSAIAVYTFIRSVARLRRTPVEKEGKEDKGENSEAS</sequence>
<feature type="transmembrane region" description="Helical" evidence="1">
    <location>
        <begin position="65"/>
        <end position="82"/>
    </location>
</feature>
<keyword evidence="1" id="KW-0472">Membrane</keyword>
<evidence type="ECO:0000256" key="1">
    <source>
        <dbReference type="SAM" id="Phobius"/>
    </source>
</evidence>
<organism evidence="2 3">
    <name type="scientific">Natronospirillum operosum</name>
    <dbReference type="NCBI Taxonomy" id="2759953"/>
    <lineage>
        <taxon>Bacteria</taxon>
        <taxon>Pseudomonadati</taxon>
        <taxon>Pseudomonadota</taxon>
        <taxon>Gammaproteobacteria</taxon>
        <taxon>Oceanospirillales</taxon>
        <taxon>Natronospirillaceae</taxon>
        <taxon>Natronospirillum</taxon>
    </lineage>
</organism>
<keyword evidence="1" id="KW-0812">Transmembrane</keyword>
<dbReference type="Proteomes" id="UP000297475">
    <property type="component" value="Unassembled WGS sequence"/>
</dbReference>
<keyword evidence="3" id="KW-1185">Reference proteome</keyword>
<accession>A0A4Z0WK21</accession>
<keyword evidence="1" id="KW-1133">Transmembrane helix</keyword>
<gene>
    <name evidence="2" type="ORF">E4656_05350</name>
</gene>
<feature type="transmembrane region" description="Helical" evidence="1">
    <location>
        <begin position="12"/>
        <end position="32"/>
    </location>
</feature>
<feature type="transmembrane region" description="Helical" evidence="1">
    <location>
        <begin position="39"/>
        <end position="59"/>
    </location>
</feature>
<dbReference type="RefSeq" id="WP_135481813.1">
    <property type="nucleotide sequence ID" value="NZ_SRMF01000001.1"/>
</dbReference>
<protein>
    <submittedName>
        <fullName evidence="2">Uncharacterized protein</fullName>
    </submittedName>
</protein>
<reference evidence="2 3" key="1">
    <citation type="submission" date="2019-04" db="EMBL/GenBank/DDBJ databases">
        <title>Natronospirillum operosus gen. nov., sp. nov., a haloalkaliphilic satellite isolated from decaying biomass of laboratory culture of cyanobacterium Geitlerinema sp. and proposal of Natronospirillaceae fam. nov. and Saccharospirillaceae fam. nov.</title>
        <authorList>
            <person name="Kevbrin V."/>
            <person name="Boltyanskaya Y."/>
            <person name="Koziaeva V."/>
            <person name="Grouzdev D.S."/>
            <person name="Park M."/>
            <person name="Cho J."/>
        </authorList>
    </citation>
    <scope>NUCLEOTIDE SEQUENCE [LARGE SCALE GENOMIC DNA]</scope>
    <source>
        <strain evidence="2 3">G-116</strain>
    </source>
</reference>
<evidence type="ECO:0000313" key="3">
    <source>
        <dbReference type="Proteomes" id="UP000297475"/>
    </source>
</evidence>
<evidence type="ECO:0000313" key="2">
    <source>
        <dbReference type="EMBL" id="TGG95831.1"/>
    </source>
</evidence>
<proteinExistence type="predicted"/>
<dbReference type="EMBL" id="SRMF01000001">
    <property type="protein sequence ID" value="TGG95831.1"/>
    <property type="molecule type" value="Genomic_DNA"/>
</dbReference>
<comment type="caution">
    <text evidence="2">The sequence shown here is derived from an EMBL/GenBank/DDBJ whole genome shotgun (WGS) entry which is preliminary data.</text>
</comment>